<keyword evidence="4" id="KW-1185">Reference proteome</keyword>
<dbReference type="AlphaFoldDB" id="A0A9Q6PS66"/>
<evidence type="ECO:0000313" key="3">
    <source>
        <dbReference type="EMBL" id="QGO05234.1"/>
    </source>
</evidence>
<feature type="region of interest" description="Disordered" evidence="1">
    <location>
        <begin position="330"/>
        <end position="377"/>
    </location>
</feature>
<reference evidence="2 4" key="1">
    <citation type="submission" date="2019-04" db="EMBL/GenBank/DDBJ databases">
        <title>Complete genome sequencing of Piscirickettsia salmonis strain Psal-009.</title>
        <authorList>
            <person name="Schober I."/>
            <person name="Bunk B."/>
            <person name="Sproer C."/>
            <person name="Carril G.P."/>
            <person name="Riedel T."/>
            <person name="Flores-Herrera P.A."/>
            <person name="Nourdin-Galindo G."/>
            <person name="Marshall S.H."/>
            <person name="Overmann J."/>
        </authorList>
    </citation>
    <scope>NUCLEOTIDE SEQUENCE [LARGE SCALE GENOMIC DNA]</scope>
    <source>
        <strain evidence="2 4">Psal-009</strain>
    </source>
</reference>
<evidence type="ECO:0000256" key="1">
    <source>
        <dbReference type="SAM" id="MobiDB-lite"/>
    </source>
</evidence>
<evidence type="ECO:0000313" key="4">
    <source>
        <dbReference type="Proteomes" id="UP000422232"/>
    </source>
</evidence>
<feature type="compositionally biased region" description="Low complexity" evidence="1">
    <location>
        <begin position="345"/>
        <end position="370"/>
    </location>
</feature>
<dbReference type="EMBL" id="CP038908">
    <property type="protein sequence ID" value="QGO05234.1"/>
    <property type="molecule type" value="Genomic_DNA"/>
</dbReference>
<organism evidence="2 4">
    <name type="scientific">Piscirickettsia salmonis</name>
    <dbReference type="NCBI Taxonomy" id="1238"/>
    <lineage>
        <taxon>Bacteria</taxon>
        <taxon>Pseudomonadati</taxon>
        <taxon>Pseudomonadota</taxon>
        <taxon>Gammaproteobacteria</taxon>
        <taxon>Thiotrichales</taxon>
        <taxon>Piscirickettsiaceae</taxon>
        <taxon>Piscirickettsia</taxon>
    </lineage>
</organism>
<sequence>MTEGAFYITKNKRQFKINLEIKSMPLSTLNEVQNQYALYFKQACLNTSQSFITRGSIKNGGASVGIENIEGHFTDQEIESKFKVLKESLRGCSPSERSDLLNNFSLFINNKTNHDVDTVRVLAFFKDKDITDLTFLEILYLEAINFEASAALQIAFYKTNQTKTDTEEGVLATQAQKSLFTSVADLFLSQLNLSYHPNIFANLDKIGLGNQPEYIQGALKCSQQLNDEDYQLLKEMSEDLKEMYQAIKNHVALSSEPSSNNNSDSFLSSLFSCFATQKLDLEARFKQYQSRTIETFFDFFTPDNKNQSQEALKAQLSQLKADFLSSSDSSFQSSLSSPLNRAETQNNQPSPSSPLLFSQQQAAAAHSTAPTPEPSPY</sequence>
<protein>
    <submittedName>
        <fullName evidence="2">Uncharacterized protein</fullName>
    </submittedName>
</protein>
<accession>A0A9Q6PS66</accession>
<evidence type="ECO:0000313" key="2">
    <source>
        <dbReference type="EMBL" id="QGO05232.1"/>
    </source>
</evidence>
<dbReference type="Proteomes" id="UP000422232">
    <property type="component" value="Chromosome"/>
</dbReference>
<name>A0A9Q6PS66_PISSA</name>
<proteinExistence type="predicted"/>
<dbReference type="EMBL" id="CP038908">
    <property type="protein sequence ID" value="QGO05232.1"/>
    <property type="molecule type" value="Genomic_DNA"/>
</dbReference>
<gene>
    <name evidence="2" type="ORF">Psal009_01117</name>
    <name evidence="3" type="ORF">Psal009_01119</name>
</gene>